<feature type="domain" description="EamA" evidence="8">
    <location>
        <begin position="157"/>
        <end position="287"/>
    </location>
</feature>
<feature type="transmembrane region" description="Helical" evidence="6">
    <location>
        <begin position="123"/>
        <end position="144"/>
    </location>
</feature>
<reference evidence="9 10" key="1">
    <citation type="submission" date="2019-10" db="EMBL/GenBank/DDBJ databases">
        <title>Cognatihalovulum marinum gen. nov. sp. nov., a new member of the family Rhodobacteraceae isolated from deep seawater of the Northwest Indian Ocean.</title>
        <authorList>
            <person name="Ruan C."/>
            <person name="Wang J."/>
            <person name="Zheng X."/>
            <person name="Song L."/>
            <person name="Zhu Y."/>
            <person name="Huang Y."/>
            <person name="Lu Z."/>
            <person name="Du W."/>
            <person name="Huang L."/>
            <person name="Dai X."/>
        </authorList>
    </citation>
    <scope>NUCLEOTIDE SEQUENCE [LARGE SCALE GENOMIC DNA]</scope>
    <source>
        <strain evidence="9 10">2CG4</strain>
    </source>
</reference>
<feature type="signal peptide" evidence="7">
    <location>
        <begin position="1"/>
        <end position="21"/>
    </location>
</feature>
<dbReference type="AlphaFoldDB" id="A0A6L5Z397"/>
<dbReference type="PANTHER" id="PTHR22911:SF6">
    <property type="entry name" value="SOLUTE CARRIER FAMILY 35 MEMBER G1"/>
    <property type="match status" value="1"/>
</dbReference>
<dbReference type="RefSeq" id="WP_154447853.1">
    <property type="nucleotide sequence ID" value="NZ_WIND01000015.1"/>
</dbReference>
<name>A0A6L5Z397_9RHOB</name>
<feature type="transmembrane region" description="Helical" evidence="6">
    <location>
        <begin position="99"/>
        <end position="116"/>
    </location>
</feature>
<keyword evidence="4 6" id="KW-1133">Transmembrane helix</keyword>
<keyword evidence="5 6" id="KW-0472">Membrane</keyword>
<dbReference type="GO" id="GO:0016020">
    <property type="term" value="C:membrane"/>
    <property type="evidence" value="ECO:0007669"/>
    <property type="project" value="UniProtKB-SubCell"/>
</dbReference>
<feature type="domain" description="EamA" evidence="8">
    <location>
        <begin position="8"/>
        <end position="139"/>
    </location>
</feature>
<feature type="transmembrane region" description="Helical" evidence="6">
    <location>
        <begin position="270"/>
        <end position="288"/>
    </location>
</feature>
<evidence type="ECO:0000256" key="4">
    <source>
        <dbReference type="ARBA" id="ARBA00022989"/>
    </source>
</evidence>
<dbReference type="InterPro" id="IPR000620">
    <property type="entry name" value="EamA_dom"/>
</dbReference>
<feature type="transmembrane region" description="Helical" evidence="6">
    <location>
        <begin position="39"/>
        <end position="55"/>
    </location>
</feature>
<comment type="caution">
    <text evidence="9">The sequence shown here is derived from an EMBL/GenBank/DDBJ whole genome shotgun (WGS) entry which is preliminary data.</text>
</comment>
<evidence type="ECO:0000313" key="10">
    <source>
        <dbReference type="Proteomes" id="UP000474957"/>
    </source>
</evidence>
<dbReference type="Pfam" id="PF00892">
    <property type="entry name" value="EamA"/>
    <property type="match status" value="2"/>
</dbReference>
<organism evidence="9 10">
    <name type="scientific">Halovulum marinum</name>
    <dbReference type="NCBI Taxonomy" id="2662447"/>
    <lineage>
        <taxon>Bacteria</taxon>
        <taxon>Pseudomonadati</taxon>
        <taxon>Pseudomonadota</taxon>
        <taxon>Alphaproteobacteria</taxon>
        <taxon>Rhodobacterales</taxon>
        <taxon>Paracoccaceae</taxon>
        <taxon>Halovulum</taxon>
    </lineage>
</organism>
<dbReference type="EMBL" id="WIND01000015">
    <property type="protein sequence ID" value="MSU91071.1"/>
    <property type="molecule type" value="Genomic_DNA"/>
</dbReference>
<evidence type="ECO:0000256" key="1">
    <source>
        <dbReference type="ARBA" id="ARBA00004141"/>
    </source>
</evidence>
<evidence type="ECO:0000256" key="2">
    <source>
        <dbReference type="ARBA" id="ARBA00009853"/>
    </source>
</evidence>
<feature type="transmembrane region" description="Helical" evidence="6">
    <location>
        <begin position="76"/>
        <end position="93"/>
    </location>
</feature>
<keyword evidence="10" id="KW-1185">Reference proteome</keyword>
<accession>A0A6L5Z397</accession>
<proteinExistence type="inferred from homology"/>
<comment type="similarity">
    <text evidence="2">Belongs to the drug/metabolite transporter (DMT) superfamily. 10 TMS drug/metabolite exporter (DME) (TC 2.A.7.3) family.</text>
</comment>
<dbReference type="InterPro" id="IPR037185">
    <property type="entry name" value="EmrE-like"/>
</dbReference>
<feature type="transmembrane region" description="Helical" evidence="6">
    <location>
        <begin position="244"/>
        <end position="264"/>
    </location>
</feature>
<feature type="transmembrane region" description="Helical" evidence="6">
    <location>
        <begin position="188"/>
        <end position="210"/>
    </location>
</feature>
<keyword evidence="7" id="KW-0732">Signal</keyword>
<feature type="chain" id="PRO_5026905246" evidence="7">
    <location>
        <begin position="22"/>
        <end position="308"/>
    </location>
</feature>
<evidence type="ECO:0000256" key="7">
    <source>
        <dbReference type="SAM" id="SignalP"/>
    </source>
</evidence>
<evidence type="ECO:0000256" key="3">
    <source>
        <dbReference type="ARBA" id="ARBA00022692"/>
    </source>
</evidence>
<comment type="subcellular location">
    <subcellularLocation>
        <location evidence="1">Membrane</location>
        <topology evidence="1">Multi-pass membrane protein</topology>
    </subcellularLocation>
</comment>
<protein>
    <submittedName>
        <fullName evidence="9">EamA family transporter</fullName>
    </submittedName>
</protein>
<dbReference type="SUPFAM" id="SSF103481">
    <property type="entry name" value="Multidrug resistance efflux transporter EmrE"/>
    <property type="match status" value="2"/>
</dbReference>
<evidence type="ECO:0000259" key="8">
    <source>
        <dbReference type="Pfam" id="PF00892"/>
    </source>
</evidence>
<dbReference type="PANTHER" id="PTHR22911">
    <property type="entry name" value="ACYL-MALONYL CONDENSING ENZYME-RELATED"/>
    <property type="match status" value="1"/>
</dbReference>
<evidence type="ECO:0000256" key="6">
    <source>
        <dbReference type="SAM" id="Phobius"/>
    </source>
</evidence>
<evidence type="ECO:0000256" key="5">
    <source>
        <dbReference type="ARBA" id="ARBA00023136"/>
    </source>
</evidence>
<feature type="transmembrane region" description="Helical" evidence="6">
    <location>
        <begin position="156"/>
        <end position="176"/>
    </location>
</feature>
<sequence>MNPLHGIALKIMSVALFTAMAACVKAAAGAGVPAGEAVFFRSALAIPVILTWLAMQHDFPHGLTTRNPMGHVWRGLVGAGAMASGFTALGLLPLPEVTAIGYAAPLLIVVFAAMFLNETVRLFRLTAVVIGLVGVTVVLSPRLSVTSLENATQYETLGATVALMGAVLAALAQVFVRKLVHQETTASIVFWFSVTTTVLSLFTIPFGWIMPDPLTLGLLVSAGLLGGVGQILLTSAYRFAPTSVVAPFEYTSMILAIVVGYAFFDETPTGRTLLGAALVVSAGLFIIWRERKLGLERGRARKAMTPQG</sequence>
<dbReference type="Proteomes" id="UP000474957">
    <property type="component" value="Unassembled WGS sequence"/>
</dbReference>
<gene>
    <name evidence="9" type="ORF">GE300_15890</name>
</gene>
<feature type="transmembrane region" description="Helical" evidence="6">
    <location>
        <begin position="216"/>
        <end position="237"/>
    </location>
</feature>
<keyword evidence="3 6" id="KW-0812">Transmembrane</keyword>
<evidence type="ECO:0000313" key="9">
    <source>
        <dbReference type="EMBL" id="MSU91071.1"/>
    </source>
</evidence>